<comment type="catalytic activity">
    <reaction evidence="6">
        <text>L-dopachrome = 5,6-dihydroxyindole-2-carboxylate</text>
        <dbReference type="Rhea" id="RHEA:13041"/>
        <dbReference type="ChEBI" id="CHEBI:16875"/>
        <dbReference type="ChEBI" id="CHEBI:57509"/>
        <dbReference type="EC" id="5.3.3.12"/>
    </reaction>
</comment>
<dbReference type="EC" id="5.3.3.12" evidence="7"/>
<dbReference type="EC" id="5.3.2.1" evidence="8"/>
<evidence type="ECO:0000256" key="11">
    <source>
        <dbReference type="ARBA" id="ARBA00042730"/>
    </source>
</evidence>
<organism evidence="12 13">
    <name type="scientific">Pontiella agarivorans</name>
    <dbReference type="NCBI Taxonomy" id="3038953"/>
    <lineage>
        <taxon>Bacteria</taxon>
        <taxon>Pseudomonadati</taxon>
        <taxon>Kiritimatiellota</taxon>
        <taxon>Kiritimatiellia</taxon>
        <taxon>Kiritimatiellales</taxon>
        <taxon>Pontiellaceae</taxon>
        <taxon>Pontiella</taxon>
    </lineage>
</organism>
<evidence type="ECO:0000256" key="5">
    <source>
        <dbReference type="ARBA" id="ARBA00036735"/>
    </source>
</evidence>
<keyword evidence="3" id="KW-0964">Secreted</keyword>
<keyword evidence="4" id="KW-0413">Isomerase</keyword>
<keyword evidence="2" id="KW-0202">Cytokine</keyword>
<evidence type="ECO:0000256" key="8">
    <source>
        <dbReference type="ARBA" id="ARBA00039086"/>
    </source>
</evidence>
<keyword evidence="13" id="KW-1185">Reference proteome</keyword>
<dbReference type="SUPFAM" id="SSF55331">
    <property type="entry name" value="Tautomerase/MIF"/>
    <property type="match status" value="1"/>
</dbReference>
<evidence type="ECO:0000256" key="2">
    <source>
        <dbReference type="ARBA" id="ARBA00022514"/>
    </source>
</evidence>
<name>A0ABU5MZA3_9BACT</name>
<comment type="subcellular location">
    <subcellularLocation>
        <location evidence="1">Secreted</location>
    </subcellularLocation>
</comment>
<sequence>MPMLNLKCTKEIPAELLPELSGLIADGMGKPEQYIMVVAEKTTVMMSGVEGDAAFAEVKSLGGLNATVNRAISEDLCELLHKQLGIPPERIYINFQSLERDHWGWNGSTFG</sequence>
<comment type="catalytic activity">
    <reaction evidence="5">
        <text>3-phenylpyruvate = enol-phenylpyruvate</text>
        <dbReference type="Rhea" id="RHEA:17097"/>
        <dbReference type="ChEBI" id="CHEBI:16815"/>
        <dbReference type="ChEBI" id="CHEBI:18005"/>
        <dbReference type="EC" id="5.3.2.1"/>
    </reaction>
</comment>
<proteinExistence type="predicted"/>
<dbReference type="Gene3D" id="3.30.429.10">
    <property type="entry name" value="Macrophage Migration Inhibitory Factor"/>
    <property type="match status" value="1"/>
</dbReference>
<dbReference type="InterPro" id="IPR014347">
    <property type="entry name" value="Tautomerase/MIF_sf"/>
</dbReference>
<evidence type="ECO:0000256" key="6">
    <source>
        <dbReference type="ARBA" id="ARBA00036823"/>
    </source>
</evidence>
<accession>A0ABU5MZA3</accession>
<evidence type="ECO:0000256" key="9">
    <source>
        <dbReference type="ARBA" id="ARBA00041631"/>
    </source>
</evidence>
<evidence type="ECO:0000256" key="10">
    <source>
        <dbReference type="ARBA" id="ARBA00041912"/>
    </source>
</evidence>
<reference evidence="12 13" key="1">
    <citation type="journal article" date="2024" name="Appl. Environ. Microbiol.">
        <title>Pontiella agarivorans sp. nov., a novel marine anaerobic bacterium capable of degrading macroalgal polysaccharides and fixing nitrogen.</title>
        <authorList>
            <person name="Liu N."/>
            <person name="Kivenson V."/>
            <person name="Peng X."/>
            <person name="Cui Z."/>
            <person name="Lankiewicz T.S."/>
            <person name="Gosselin K.M."/>
            <person name="English C.J."/>
            <person name="Blair E.M."/>
            <person name="O'Malley M.A."/>
            <person name="Valentine D.L."/>
        </authorList>
    </citation>
    <scope>NUCLEOTIDE SEQUENCE [LARGE SCALE GENOMIC DNA]</scope>
    <source>
        <strain evidence="12 13">NLcol2</strain>
    </source>
</reference>
<evidence type="ECO:0000313" key="13">
    <source>
        <dbReference type="Proteomes" id="UP001290861"/>
    </source>
</evidence>
<dbReference type="Pfam" id="PF01187">
    <property type="entry name" value="MIF"/>
    <property type="match status" value="1"/>
</dbReference>
<dbReference type="EMBL" id="JARVCO010000012">
    <property type="protein sequence ID" value="MDZ8119547.1"/>
    <property type="molecule type" value="Genomic_DNA"/>
</dbReference>
<evidence type="ECO:0000313" key="12">
    <source>
        <dbReference type="EMBL" id="MDZ8119547.1"/>
    </source>
</evidence>
<evidence type="ECO:0000256" key="7">
    <source>
        <dbReference type="ARBA" id="ARBA00038932"/>
    </source>
</evidence>
<dbReference type="RefSeq" id="WP_322609338.1">
    <property type="nucleotide sequence ID" value="NZ_JARVCO010000012.1"/>
</dbReference>
<comment type="caution">
    <text evidence="12">The sequence shown here is derived from an EMBL/GenBank/DDBJ whole genome shotgun (WGS) entry which is preliminary data.</text>
</comment>
<dbReference type="PANTHER" id="PTHR11954">
    <property type="entry name" value="D-DOPACHROME DECARBOXYLASE"/>
    <property type="match status" value="1"/>
</dbReference>
<protein>
    <recommendedName>
        <fullName evidence="11">L-dopachrome isomerase</fullName>
        <ecNumber evidence="8">5.3.2.1</ecNumber>
        <ecNumber evidence="7">5.3.3.12</ecNumber>
    </recommendedName>
    <alternativeName>
        <fullName evidence="9">L-dopachrome tautomerase</fullName>
    </alternativeName>
    <alternativeName>
        <fullName evidence="10">Phenylpyruvate tautomerase</fullName>
    </alternativeName>
</protein>
<dbReference type="Proteomes" id="UP001290861">
    <property type="component" value="Unassembled WGS sequence"/>
</dbReference>
<evidence type="ECO:0000256" key="1">
    <source>
        <dbReference type="ARBA" id="ARBA00004613"/>
    </source>
</evidence>
<dbReference type="PANTHER" id="PTHR11954:SF6">
    <property type="entry name" value="MACROPHAGE MIGRATION INHIBITORY FACTOR"/>
    <property type="match status" value="1"/>
</dbReference>
<gene>
    <name evidence="12" type="ORF">P9H32_13020</name>
</gene>
<evidence type="ECO:0000256" key="3">
    <source>
        <dbReference type="ARBA" id="ARBA00022525"/>
    </source>
</evidence>
<evidence type="ECO:0000256" key="4">
    <source>
        <dbReference type="ARBA" id="ARBA00023235"/>
    </source>
</evidence>
<dbReference type="InterPro" id="IPR001398">
    <property type="entry name" value="Macrophage_inhib_fac"/>
</dbReference>